<gene>
    <name evidence="1" type="ORF">EGW08_020011</name>
</gene>
<dbReference type="OrthoDB" id="10631498at2759"/>
<proteinExistence type="predicted"/>
<keyword evidence="2" id="KW-1185">Reference proteome</keyword>
<protein>
    <submittedName>
        <fullName evidence="1">Uncharacterized protein</fullName>
    </submittedName>
</protein>
<accession>A0A433SSP0</accession>
<dbReference type="Proteomes" id="UP000271974">
    <property type="component" value="Unassembled WGS sequence"/>
</dbReference>
<organism evidence="1 2">
    <name type="scientific">Elysia chlorotica</name>
    <name type="common">Eastern emerald elysia</name>
    <name type="synonym">Sea slug</name>
    <dbReference type="NCBI Taxonomy" id="188477"/>
    <lineage>
        <taxon>Eukaryota</taxon>
        <taxon>Metazoa</taxon>
        <taxon>Spiralia</taxon>
        <taxon>Lophotrochozoa</taxon>
        <taxon>Mollusca</taxon>
        <taxon>Gastropoda</taxon>
        <taxon>Heterobranchia</taxon>
        <taxon>Euthyneura</taxon>
        <taxon>Panpulmonata</taxon>
        <taxon>Sacoglossa</taxon>
        <taxon>Placobranchoidea</taxon>
        <taxon>Plakobranchidae</taxon>
        <taxon>Elysia</taxon>
    </lineage>
</organism>
<evidence type="ECO:0000313" key="1">
    <source>
        <dbReference type="EMBL" id="RUS72238.1"/>
    </source>
</evidence>
<dbReference type="AlphaFoldDB" id="A0A433SSP0"/>
<dbReference type="EMBL" id="RQTK01001094">
    <property type="protein sequence ID" value="RUS72238.1"/>
    <property type="molecule type" value="Genomic_DNA"/>
</dbReference>
<evidence type="ECO:0000313" key="2">
    <source>
        <dbReference type="Proteomes" id="UP000271974"/>
    </source>
</evidence>
<reference evidence="1 2" key="1">
    <citation type="submission" date="2019-01" db="EMBL/GenBank/DDBJ databases">
        <title>A draft genome assembly of the solar-powered sea slug Elysia chlorotica.</title>
        <authorList>
            <person name="Cai H."/>
            <person name="Li Q."/>
            <person name="Fang X."/>
            <person name="Li J."/>
            <person name="Curtis N.E."/>
            <person name="Altenburger A."/>
            <person name="Shibata T."/>
            <person name="Feng M."/>
            <person name="Maeda T."/>
            <person name="Schwartz J.A."/>
            <person name="Shigenobu S."/>
            <person name="Lundholm N."/>
            <person name="Nishiyama T."/>
            <person name="Yang H."/>
            <person name="Hasebe M."/>
            <person name="Li S."/>
            <person name="Pierce S.K."/>
            <person name="Wang J."/>
        </authorList>
    </citation>
    <scope>NUCLEOTIDE SEQUENCE [LARGE SCALE GENOMIC DNA]</scope>
    <source>
        <strain evidence="1">EC2010</strain>
        <tissue evidence="1">Whole organism of an adult</tissue>
    </source>
</reference>
<sequence length="204" mass="23205">MRKIVLRPLNPPPKLDRYCHLSTEAQVTLAALEAKYDHLLKSFQRKEQSDSANYYKSIYDATFKRENERTLFRQSASRQLKINNYECRGTTKQASLKNSSAQSNNSAPKKDHDVFSELLVMDHPPDDEIAESILLFTQRTSAPESPLIDFESNIAEEHEQTATTSSKRTKFAQYLSQLDTDIIGANSSDAKKICLQSTNFHLNS</sequence>
<feature type="non-terminal residue" evidence="1">
    <location>
        <position position="204"/>
    </location>
</feature>
<name>A0A433SSP0_ELYCH</name>
<comment type="caution">
    <text evidence="1">The sequence shown here is derived from an EMBL/GenBank/DDBJ whole genome shotgun (WGS) entry which is preliminary data.</text>
</comment>